<dbReference type="PANTHER" id="PTHR30093:SF44">
    <property type="entry name" value="TYPE II SECRETION SYSTEM CORE PROTEIN G"/>
    <property type="match status" value="1"/>
</dbReference>
<keyword evidence="5" id="KW-0488">Methylation</keyword>
<dbReference type="PRINTS" id="PR00813">
    <property type="entry name" value="BCTERIALGSPG"/>
</dbReference>
<evidence type="ECO:0000256" key="4">
    <source>
        <dbReference type="ARBA" id="ARBA00022475"/>
    </source>
</evidence>
<dbReference type="NCBIfam" id="TIGR02532">
    <property type="entry name" value="IV_pilin_GFxxxE"/>
    <property type="match status" value="1"/>
</dbReference>
<dbReference type="GO" id="GO:0005886">
    <property type="term" value="C:plasma membrane"/>
    <property type="evidence" value="ECO:0007669"/>
    <property type="project" value="UniProtKB-SubCell"/>
</dbReference>
<comment type="subcellular location">
    <subcellularLocation>
        <location evidence="1">Cell inner membrane</location>
        <topology evidence="1">Single-pass membrane protein</topology>
    </subcellularLocation>
</comment>
<dbReference type="InterPro" id="IPR012902">
    <property type="entry name" value="N_methyl_site"/>
</dbReference>
<sequence>METNVKTYKFMPGRQSGFTLIEVMVVVVILGILAAIVVPRVMDRPDAARTTKAQADIRALESALKLYKLDNFVYPNTDQGLQALISKPGGTPEPRNWKQYMDRLPKDPWGSDYQYLSPGVQGSIDVFSLGADGQPGGDDANADVGNWGLQ</sequence>
<evidence type="ECO:0000256" key="11">
    <source>
        <dbReference type="SAM" id="Phobius"/>
    </source>
</evidence>
<reference evidence="13" key="1">
    <citation type="submission" date="2018-06" db="EMBL/GenBank/DDBJ databases">
        <authorList>
            <person name="Zhirakovskaya E."/>
        </authorList>
    </citation>
    <scope>NUCLEOTIDE SEQUENCE</scope>
</reference>
<comment type="similarity">
    <text evidence="2">Belongs to the GSP G family.</text>
</comment>
<keyword evidence="6" id="KW-0997">Cell inner membrane</keyword>
<keyword evidence="7 11" id="KW-0812">Transmembrane</keyword>
<evidence type="ECO:0000256" key="1">
    <source>
        <dbReference type="ARBA" id="ARBA00004377"/>
    </source>
</evidence>
<dbReference type="GO" id="GO:0015628">
    <property type="term" value="P:protein secretion by the type II secretion system"/>
    <property type="evidence" value="ECO:0007669"/>
    <property type="project" value="InterPro"/>
</dbReference>
<gene>
    <name evidence="13" type="ORF">MNBD_GAMMA19-45</name>
</gene>
<name>A0A3B1ALD7_9ZZZZ</name>
<feature type="domain" description="Type II secretion system protein GspG C-terminal" evidence="12">
    <location>
        <begin position="40"/>
        <end position="147"/>
    </location>
</feature>
<keyword evidence="9 11" id="KW-0472">Membrane</keyword>
<evidence type="ECO:0000313" key="13">
    <source>
        <dbReference type="EMBL" id="VAW99119.1"/>
    </source>
</evidence>
<accession>A0A3B1ALD7</accession>
<dbReference type="Gene3D" id="3.30.700.10">
    <property type="entry name" value="Glycoprotein, Type 4 Pilin"/>
    <property type="match status" value="1"/>
</dbReference>
<evidence type="ECO:0000256" key="9">
    <source>
        <dbReference type="ARBA" id="ARBA00023136"/>
    </source>
</evidence>
<evidence type="ECO:0000256" key="5">
    <source>
        <dbReference type="ARBA" id="ARBA00022481"/>
    </source>
</evidence>
<dbReference type="PROSITE" id="PS00409">
    <property type="entry name" value="PROKAR_NTER_METHYL"/>
    <property type="match status" value="1"/>
</dbReference>
<feature type="region of interest" description="Disordered" evidence="10">
    <location>
        <begin position="131"/>
        <end position="150"/>
    </location>
</feature>
<dbReference type="AlphaFoldDB" id="A0A3B1ALD7"/>
<feature type="transmembrane region" description="Helical" evidence="11">
    <location>
        <begin position="20"/>
        <end position="42"/>
    </location>
</feature>
<dbReference type="EMBL" id="UOFV01000163">
    <property type="protein sequence ID" value="VAW99119.1"/>
    <property type="molecule type" value="Genomic_DNA"/>
</dbReference>
<dbReference type="InterPro" id="IPR045584">
    <property type="entry name" value="Pilin-like"/>
</dbReference>
<evidence type="ECO:0000256" key="6">
    <source>
        <dbReference type="ARBA" id="ARBA00022519"/>
    </source>
</evidence>
<evidence type="ECO:0000256" key="2">
    <source>
        <dbReference type="ARBA" id="ARBA00009984"/>
    </source>
</evidence>
<keyword evidence="8 11" id="KW-1133">Transmembrane helix</keyword>
<proteinExistence type="inferred from homology"/>
<dbReference type="PANTHER" id="PTHR30093">
    <property type="entry name" value="GENERAL SECRETION PATHWAY PROTEIN G"/>
    <property type="match status" value="1"/>
</dbReference>
<protein>
    <recommendedName>
        <fullName evidence="3">Type II secretion system core protein G</fullName>
    </recommendedName>
</protein>
<dbReference type="Pfam" id="PF07963">
    <property type="entry name" value="N_methyl"/>
    <property type="match status" value="1"/>
</dbReference>
<dbReference type="Pfam" id="PF08334">
    <property type="entry name" value="T2SSG"/>
    <property type="match status" value="1"/>
</dbReference>
<dbReference type="NCBIfam" id="TIGR01710">
    <property type="entry name" value="typeII_sec_gspG"/>
    <property type="match status" value="1"/>
</dbReference>
<evidence type="ECO:0000256" key="10">
    <source>
        <dbReference type="SAM" id="MobiDB-lite"/>
    </source>
</evidence>
<dbReference type="InterPro" id="IPR010054">
    <property type="entry name" value="Type2_sec_GspG"/>
</dbReference>
<organism evidence="13">
    <name type="scientific">hydrothermal vent metagenome</name>
    <dbReference type="NCBI Taxonomy" id="652676"/>
    <lineage>
        <taxon>unclassified sequences</taxon>
        <taxon>metagenomes</taxon>
        <taxon>ecological metagenomes</taxon>
    </lineage>
</organism>
<dbReference type="SUPFAM" id="SSF54523">
    <property type="entry name" value="Pili subunits"/>
    <property type="match status" value="1"/>
</dbReference>
<keyword evidence="4" id="KW-1003">Cell membrane</keyword>
<evidence type="ECO:0000256" key="8">
    <source>
        <dbReference type="ARBA" id="ARBA00022989"/>
    </source>
</evidence>
<evidence type="ECO:0000256" key="7">
    <source>
        <dbReference type="ARBA" id="ARBA00022692"/>
    </source>
</evidence>
<evidence type="ECO:0000259" key="12">
    <source>
        <dbReference type="Pfam" id="PF08334"/>
    </source>
</evidence>
<dbReference type="GO" id="GO:0015627">
    <property type="term" value="C:type II protein secretion system complex"/>
    <property type="evidence" value="ECO:0007669"/>
    <property type="project" value="InterPro"/>
</dbReference>
<evidence type="ECO:0000256" key="3">
    <source>
        <dbReference type="ARBA" id="ARBA00020042"/>
    </source>
</evidence>
<dbReference type="InterPro" id="IPR000983">
    <property type="entry name" value="Bac_GSPG_pilin"/>
</dbReference>
<dbReference type="InterPro" id="IPR013545">
    <property type="entry name" value="T2SS_protein-GspG_C"/>
</dbReference>